<sequence length="517" mass="58265">MRNMRVVSFSLLAAWALAAHAAPRETIKPGLESAVANAFHIFNALHSAGRQWGAALNHNGFGFFPAVVPKGTLLYHGAASPDPPRGPEWLAFEMEHSELFAQSWRQDEVVRASRGHVASQRPLSRNRRGYFHTYRANRDLKLLYLDGMAAAKSRFGPLDSQDLVLRENKTGSFDDLMDEPGRARDVCRFVTEVGMDGFVRVEIGFEVVYCDFDIGLDPMSVTRSVMPQDKVFKEDMLMYQMARAASREYDGLGGRLRLDFSSMVSGFFFPINVSSTDPTRPDLIRLGAASMDELLDLKRHLREMCPRPRRFTVDWQAAVVDGLVDRFADRLISMVSRKLPAEHFIGELERATLVYYDAPALPGDLAAKNRTAEAIDRCTEHHLLPALAREDTWHFEDKLIYTAVEIVARDICQTLFQALSALQRARATPEGAGLGEAIAHSQKALLHLTDRLAWTEWKKPRPCSVDQVAFVAMYPFGDDEDHWHPGCRSIEDLLGFGRHGYWDRDFLRPGNDLDGEL</sequence>
<organism evidence="2 3">
    <name type="scientific">Purpureocillium lilacinum</name>
    <name type="common">Paecilomyces lilacinus</name>
    <dbReference type="NCBI Taxonomy" id="33203"/>
    <lineage>
        <taxon>Eukaryota</taxon>
        <taxon>Fungi</taxon>
        <taxon>Dikarya</taxon>
        <taxon>Ascomycota</taxon>
        <taxon>Pezizomycotina</taxon>
        <taxon>Sordariomycetes</taxon>
        <taxon>Hypocreomycetidae</taxon>
        <taxon>Hypocreales</taxon>
        <taxon>Ophiocordycipitaceae</taxon>
        <taxon>Purpureocillium</taxon>
    </lineage>
</organism>
<dbReference type="Proteomes" id="UP000245956">
    <property type="component" value="Unassembled WGS sequence"/>
</dbReference>
<gene>
    <name evidence="2" type="ORF">PCL_03792</name>
</gene>
<reference evidence="2 3" key="1">
    <citation type="journal article" date="2016" name="Front. Microbiol.">
        <title>Genome and transcriptome sequences reveal the specific parasitism of the nematophagous Purpureocillium lilacinum 36-1.</title>
        <authorList>
            <person name="Xie J."/>
            <person name="Li S."/>
            <person name="Mo C."/>
            <person name="Xiao X."/>
            <person name="Peng D."/>
            <person name="Wang G."/>
            <person name="Xiao Y."/>
        </authorList>
    </citation>
    <scope>NUCLEOTIDE SEQUENCE [LARGE SCALE GENOMIC DNA]</scope>
    <source>
        <strain evidence="2 3">36-1</strain>
    </source>
</reference>
<evidence type="ECO:0000313" key="2">
    <source>
        <dbReference type="EMBL" id="PWI76598.1"/>
    </source>
</evidence>
<evidence type="ECO:0000313" key="3">
    <source>
        <dbReference type="Proteomes" id="UP000245956"/>
    </source>
</evidence>
<proteinExistence type="predicted"/>
<dbReference type="AlphaFoldDB" id="A0A2U3EQ22"/>
<dbReference type="EMBL" id="LCWV01000001">
    <property type="protein sequence ID" value="PWI76598.1"/>
    <property type="molecule type" value="Genomic_DNA"/>
</dbReference>
<name>A0A2U3EQ22_PURLI</name>
<feature type="signal peptide" evidence="1">
    <location>
        <begin position="1"/>
        <end position="21"/>
    </location>
</feature>
<dbReference type="InterPro" id="IPR038921">
    <property type="entry name" value="YOR389W-like"/>
</dbReference>
<dbReference type="PANTHER" id="PTHR35204">
    <property type="entry name" value="YALI0A21131P"/>
    <property type="match status" value="1"/>
</dbReference>
<accession>A0A2U3EQ22</accession>
<comment type="caution">
    <text evidence="2">The sequence shown here is derived from an EMBL/GenBank/DDBJ whole genome shotgun (WGS) entry which is preliminary data.</text>
</comment>
<evidence type="ECO:0000256" key="1">
    <source>
        <dbReference type="SAM" id="SignalP"/>
    </source>
</evidence>
<keyword evidence="1" id="KW-0732">Signal</keyword>
<protein>
    <submittedName>
        <fullName evidence="2">Uncharacterized protein</fullName>
    </submittedName>
</protein>
<feature type="chain" id="PRO_5015662362" evidence="1">
    <location>
        <begin position="22"/>
        <end position="517"/>
    </location>
</feature>
<dbReference type="PANTHER" id="PTHR35204:SF1">
    <property type="entry name" value="ENTEROTOXIN"/>
    <property type="match status" value="1"/>
</dbReference>